<keyword evidence="6 13" id="KW-0812">Transmembrane</keyword>
<evidence type="ECO:0000259" key="16">
    <source>
        <dbReference type="Pfam" id="PF14849"/>
    </source>
</evidence>
<comment type="caution">
    <text evidence="17">The sequence shown here is derived from an EMBL/GenBank/DDBJ whole genome shotgun (WGS) entry which is preliminary data.</text>
</comment>
<evidence type="ECO:0000256" key="9">
    <source>
        <dbReference type="ARBA" id="ARBA00023136"/>
    </source>
</evidence>
<feature type="region of interest" description="Disordered" evidence="14">
    <location>
        <begin position="34"/>
        <end position="76"/>
    </location>
</feature>
<evidence type="ECO:0000256" key="12">
    <source>
        <dbReference type="ARBA" id="ARBA00033342"/>
    </source>
</evidence>
<dbReference type="EMBL" id="JAPDDS010000013">
    <property type="protein sequence ID" value="MCW1886980.1"/>
    <property type="molecule type" value="Genomic_DNA"/>
</dbReference>
<dbReference type="CDD" id="cd19961">
    <property type="entry name" value="EcYidC-like_peri"/>
    <property type="match status" value="1"/>
</dbReference>
<dbReference type="PANTHER" id="PTHR12428:SF65">
    <property type="entry name" value="CYTOCHROME C OXIDASE ASSEMBLY PROTEIN COX18, MITOCHONDRIAL"/>
    <property type="match status" value="1"/>
</dbReference>
<evidence type="ECO:0000256" key="14">
    <source>
        <dbReference type="SAM" id="MobiDB-lite"/>
    </source>
</evidence>
<evidence type="ECO:0000256" key="1">
    <source>
        <dbReference type="ARBA" id="ARBA00004429"/>
    </source>
</evidence>
<dbReference type="HAMAP" id="MF_01810">
    <property type="entry name" value="YidC_type1"/>
    <property type="match status" value="1"/>
</dbReference>
<evidence type="ECO:0000259" key="15">
    <source>
        <dbReference type="Pfam" id="PF02096"/>
    </source>
</evidence>
<feature type="transmembrane region" description="Helical" evidence="13">
    <location>
        <begin position="538"/>
        <end position="557"/>
    </location>
</feature>
<evidence type="ECO:0000256" key="8">
    <source>
        <dbReference type="ARBA" id="ARBA00022989"/>
    </source>
</evidence>
<dbReference type="CDD" id="cd20070">
    <property type="entry name" value="5TM_YidC_Alb3"/>
    <property type="match status" value="1"/>
</dbReference>
<dbReference type="InterPro" id="IPR028055">
    <property type="entry name" value="YidC/Oxa/ALB_C"/>
</dbReference>
<feature type="compositionally biased region" description="Low complexity" evidence="14">
    <location>
        <begin position="45"/>
        <end position="64"/>
    </location>
</feature>
<dbReference type="InterPro" id="IPR028053">
    <property type="entry name" value="Membr_insert_YidC_N"/>
</dbReference>
<keyword evidence="5 13" id="KW-1003">Cell membrane</keyword>
<evidence type="ECO:0000313" key="18">
    <source>
        <dbReference type="Proteomes" id="UP001207930"/>
    </source>
</evidence>
<evidence type="ECO:0000256" key="10">
    <source>
        <dbReference type="ARBA" id="ARBA00023186"/>
    </source>
</evidence>
<dbReference type="InterPro" id="IPR001708">
    <property type="entry name" value="YidC/ALB3/OXA1/COX18"/>
</dbReference>
<dbReference type="InterPro" id="IPR019998">
    <property type="entry name" value="Membr_insert_YidC"/>
</dbReference>
<feature type="region of interest" description="Disordered" evidence="14">
    <location>
        <begin position="598"/>
        <end position="632"/>
    </location>
</feature>
<evidence type="ECO:0000256" key="3">
    <source>
        <dbReference type="ARBA" id="ARBA00015325"/>
    </source>
</evidence>
<gene>
    <name evidence="13 17" type="primary">yidC</name>
    <name evidence="17" type="ORF">OKA04_19730</name>
</gene>
<evidence type="ECO:0000256" key="7">
    <source>
        <dbReference type="ARBA" id="ARBA00022927"/>
    </source>
</evidence>
<evidence type="ECO:0000256" key="11">
    <source>
        <dbReference type="ARBA" id="ARBA00033245"/>
    </source>
</evidence>
<organism evidence="17 18">
    <name type="scientific">Luteolibacter flavescens</name>
    <dbReference type="NCBI Taxonomy" id="1859460"/>
    <lineage>
        <taxon>Bacteria</taxon>
        <taxon>Pseudomonadati</taxon>
        <taxon>Verrucomicrobiota</taxon>
        <taxon>Verrucomicrobiia</taxon>
        <taxon>Verrucomicrobiales</taxon>
        <taxon>Verrucomicrobiaceae</taxon>
        <taxon>Luteolibacter</taxon>
    </lineage>
</organism>
<dbReference type="InterPro" id="IPR047196">
    <property type="entry name" value="YidC_ALB_C"/>
</dbReference>
<dbReference type="NCBIfam" id="TIGR03593">
    <property type="entry name" value="yidC_nterm"/>
    <property type="match status" value="1"/>
</dbReference>
<dbReference type="PRINTS" id="PR01900">
    <property type="entry name" value="YIDCPROTEIN"/>
</dbReference>
<comment type="subunit">
    <text evidence="13">Interacts with the Sec translocase complex via SecD. Specifically interacts with transmembrane segments of nascent integral membrane proteins during membrane integration.</text>
</comment>
<feature type="transmembrane region" description="Helical" evidence="13">
    <location>
        <begin position="496"/>
        <end position="517"/>
    </location>
</feature>
<evidence type="ECO:0000313" key="17">
    <source>
        <dbReference type="EMBL" id="MCW1886980.1"/>
    </source>
</evidence>
<dbReference type="Pfam" id="PF14849">
    <property type="entry name" value="YidC_periplas"/>
    <property type="match status" value="1"/>
</dbReference>
<keyword evidence="7 13" id="KW-0653">Protein transport</keyword>
<evidence type="ECO:0000256" key="13">
    <source>
        <dbReference type="HAMAP-Rule" id="MF_01810"/>
    </source>
</evidence>
<feature type="transmembrane region" description="Helical" evidence="13">
    <location>
        <begin position="385"/>
        <end position="406"/>
    </location>
</feature>
<evidence type="ECO:0000256" key="6">
    <source>
        <dbReference type="ARBA" id="ARBA00022692"/>
    </source>
</evidence>
<comment type="function">
    <text evidence="13">Required for the insertion and/or proper folding and/or complex formation of integral membrane proteins into the membrane. Involved in integration of membrane proteins that insert both dependently and independently of the Sec translocase complex, as well as at least some lipoproteins. Aids folding of multispanning membrane proteins.</text>
</comment>
<dbReference type="Proteomes" id="UP001207930">
    <property type="component" value="Unassembled WGS sequence"/>
</dbReference>
<keyword evidence="18" id="KW-1185">Reference proteome</keyword>
<keyword evidence="4 13" id="KW-0813">Transport</keyword>
<dbReference type="InterPro" id="IPR038221">
    <property type="entry name" value="YidC_periplasmic_sf"/>
</dbReference>
<accession>A0ABT3FTT8</accession>
<comment type="subcellular location">
    <subcellularLocation>
        <location evidence="1">Cell inner membrane</location>
        <topology evidence="1">Multi-pass membrane protein</topology>
    </subcellularLocation>
    <subcellularLocation>
        <location evidence="13">Cell membrane</location>
        <topology evidence="13">Multi-pass membrane protein</topology>
    </subcellularLocation>
</comment>
<dbReference type="NCBIfam" id="TIGR03592">
    <property type="entry name" value="yidC_oxa1_cterm"/>
    <property type="match status" value="1"/>
</dbReference>
<dbReference type="RefSeq" id="WP_264502935.1">
    <property type="nucleotide sequence ID" value="NZ_JAPDDS010000013.1"/>
</dbReference>
<feature type="compositionally biased region" description="Basic and acidic residues" evidence="14">
    <location>
        <begin position="34"/>
        <end position="44"/>
    </location>
</feature>
<evidence type="ECO:0000256" key="4">
    <source>
        <dbReference type="ARBA" id="ARBA00022448"/>
    </source>
</evidence>
<feature type="domain" description="Membrane insertase YidC N-terminal" evidence="16">
    <location>
        <begin position="89"/>
        <end position="369"/>
    </location>
</feature>
<evidence type="ECO:0000256" key="5">
    <source>
        <dbReference type="ARBA" id="ARBA00022475"/>
    </source>
</evidence>
<feature type="transmembrane region" description="Helical" evidence="13">
    <location>
        <begin position="450"/>
        <end position="476"/>
    </location>
</feature>
<feature type="transmembrane region" description="Helical" evidence="13">
    <location>
        <begin position="6"/>
        <end position="23"/>
    </location>
</feature>
<feature type="compositionally biased region" description="Basic residues" evidence="14">
    <location>
        <begin position="623"/>
        <end position="632"/>
    </location>
</feature>
<comment type="similarity">
    <text evidence="2 13">Belongs to the OXA1/ALB3/YidC family. Type 1 subfamily.</text>
</comment>
<reference evidence="17 18" key="1">
    <citation type="submission" date="2022-10" db="EMBL/GenBank/DDBJ databases">
        <title>Luteolibacter flavescens strain MCCC 1K03193, whole genome shotgun sequencing project.</title>
        <authorList>
            <person name="Zhao G."/>
            <person name="Shen L."/>
        </authorList>
    </citation>
    <scope>NUCLEOTIDE SEQUENCE [LARGE SCALE GENOMIC DNA]</scope>
    <source>
        <strain evidence="17 18">MCCC 1K03193</strain>
    </source>
</reference>
<dbReference type="Gene3D" id="2.70.98.90">
    <property type="match status" value="1"/>
</dbReference>
<dbReference type="PANTHER" id="PTHR12428">
    <property type="entry name" value="OXA1"/>
    <property type="match status" value="1"/>
</dbReference>
<dbReference type="Pfam" id="PF02096">
    <property type="entry name" value="60KD_IMP"/>
    <property type="match status" value="1"/>
</dbReference>
<feature type="domain" description="Membrane insertase YidC/Oxa/ALB C-terminal" evidence="15">
    <location>
        <begin position="387"/>
        <end position="573"/>
    </location>
</feature>
<keyword evidence="10 13" id="KW-0143">Chaperone</keyword>
<keyword evidence="9 13" id="KW-0472">Membrane</keyword>
<evidence type="ECO:0000256" key="2">
    <source>
        <dbReference type="ARBA" id="ARBA00010527"/>
    </source>
</evidence>
<protein>
    <recommendedName>
        <fullName evidence="3 13">Membrane protein insertase YidC</fullName>
    </recommendedName>
    <alternativeName>
        <fullName evidence="12 13">Foldase YidC</fullName>
    </alternativeName>
    <alternativeName>
        <fullName evidence="11 13">Membrane integrase YidC</fullName>
    </alternativeName>
    <alternativeName>
        <fullName evidence="13">Membrane protein YidC</fullName>
    </alternativeName>
</protein>
<proteinExistence type="inferred from homology"/>
<name>A0ABT3FTT8_9BACT</name>
<sequence>MYDRKTWIVVIVCSLLLAVNIFYQQKNGQMLAEQKREQAAREAAAKPADAPATPADGSAPAATGDKPNSLVEAEPPAPSVVEQLVKMETPEAIYTFTSIGGGLKTAEFKNQTPGLEGPVLLNRHGSSPVGALADGPDRMETTAYEFVEADSMKFPNSEHYKSIVFRGKLSSGLWAKKTWSLRETGNEGDPFSLDFKLQLENGAQNNINLENYSLFLGVASPLDTVETAAQTGFVRVDDRSFSFTAATEFAGGWFKDERELITETMERGDIAGVANQFFATAMKPAEPGPAMIWAKVSNVNLKPGAKPLKAVRAGLQLPTVTLAPKDSRTMSYHVFAGPKQNRVLRKMGEDWGKLMNYGFFSPFSRFMSWSIFWVHSGMEKISSKWSWGLAVVALTILLRLAIWPLYNRSNRTMKRMAKLKPEMDKLKEKYPDDPQKMNTEMMGMYRKYGINPLGGCLPMLAQLPIFFGFYSMLLHAVEMRGQEFLWVKDLSQPDTVTHLMGLAINPLPIVMAITSFLQMAMMPNTGGDKTQMRIMKMMPFFFLIICYNFASALALYWTVSNVFSIAQTWISNRMPEPELKAKAGGGTGKSWVERMAEKQAEMERMRQARGRVVEPGTDDPNSSKKRPPRTGG</sequence>
<keyword evidence="8 13" id="KW-1133">Transmembrane helix</keyword>